<dbReference type="Proteomes" id="UP000422569">
    <property type="component" value="Plasmid unnamed2"/>
</dbReference>
<protein>
    <submittedName>
        <fullName evidence="1">Uncharacterized protein</fullName>
    </submittedName>
</protein>
<proteinExistence type="predicted"/>
<dbReference type="EMBL" id="CP044333">
    <property type="protein sequence ID" value="QGN00031.1"/>
    <property type="molecule type" value="Genomic_DNA"/>
</dbReference>
<keyword evidence="2" id="KW-1185">Reference proteome</keyword>
<geneLocation type="plasmid" evidence="1">
    <name>unnamed2</name>
</geneLocation>
<evidence type="ECO:0000313" key="1">
    <source>
        <dbReference type="EMBL" id="QGN00031.1"/>
    </source>
</evidence>
<accession>A0A6B8MHA0</accession>
<evidence type="ECO:0000313" key="2">
    <source>
        <dbReference type="Proteomes" id="UP000422569"/>
    </source>
</evidence>
<dbReference type="GeneID" id="42570924"/>
<organism evidence="1 2">
    <name type="scientific">Methylocystis parvus</name>
    <dbReference type="NCBI Taxonomy" id="134"/>
    <lineage>
        <taxon>Bacteria</taxon>
        <taxon>Pseudomonadati</taxon>
        <taxon>Pseudomonadota</taxon>
        <taxon>Alphaproteobacteria</taxon>
        <taxon>Hyphomicrobiales</taxon>
        <taxon>Methylocystaceae</taxon>
        <taxon>Methylocystis</taxon>
    </lineage>
</organism>
<dbReference type="RefSeq" id="WP_154420436.1">
    <property type="nucleotide sequence ID" value="NZ_CP044333.1"/>
</dbReference>
<dbReference type="KEGG" id="mpar:F7D14_20795"/>
<keyword evidence="1" id="KW-0614">Plasmid</keyword>
<sequence>MGREEQLLSASIAETLGRAREAETKLGDLIESSGGNEKLLENDEMYEAEETLRFYLQRLYREVSILAERLKLPLFTAEIAAEFRSYEPNGLINMVHEPWDVGLISPALAKVGGLYQSLATMTDRRAVTGIDVFRTILQNTGAIIQAKGLEPRKESDVQQAIFEVVKFAFHDAIREIPVGQLLKTYKPDIGVRSLMAAAEYKFADSEKDVKKALDELYADMKGYSGHYDWRTFFAVIYTTDALLHQERLEEEFRGVKANMNWVPIIVTGKGRRVKRDP</sequence>
<gene>
    <name evidence="1" type="ORF">F7D14_20795</name>
</gene>
<reference evidence="1 2" key="1">
    <citation type="submission" date="2019-09" db="EMBL/GenBank/DDBJ databases">
        <title>Isolation and complete genome sequencing of Methylocystis species.</title>
        <authorList>
            <person name="Rumah B.L."/>
            <person name="Stead C.E."/>
            <person name="Stevens B.C."/>
            <person name="Minton N.P."/>
            <person name="Grosse-Honebrink A."/>
            <person name="Zhang Y."/>
        </authorList>
    </citation>
    <scope>NUCLEOTIDE SEQUENCE [LARGE SCALE GENOMIC DNA]</scope>
    <source>
        <strain evidence="1 2">BRCS2</strain>
        <plasmid evidence="1 2">unnamed2</plasmid>
    </source>
</reference>
<name>A0A6B8MHA0_9HYPH</name>
<dbReference type="AlphaFoldDB" id="A0A6B8MHA0"/>
<dbReference type="Pfam" id="PF18742">
    <property type="entry name" value="DpnII-MboI"/>
    <property type="match status" value="1"/>
</dbReference>